<gene>
    <name evidence="1" type="ORF">ACFQGP_07600</name>
</gene>
<sequence>MTQKPLAVLFGKYKTNAKRVADHTALSYPTLARLTRESSVDDLRVQVIDQIARYFNRDAGSVLNELYAIEESIWQRDLMANKGKELPRRGLRDNITDDILRAMDSEYNAVALDKPLVSFKPARKFTVVRVLKKDGIAFEISLINSYGEAEKLVVNEVAKLPAALFMIGAIKPDASGPFGDRHEKDLDDPSAEAEALELLNDLSGNRVWQMVFKNFATTFENEYFDKRLAPRE</sequence>
<organism evidence="1 2">
    <name type="scientific">Loigolactobacillus jiayinensis</name>
    <dbReference type="NCBI Taxonomy" id="2486016"/>
    <lineage>
        <taxon>Bacteria</taxon>
        <taxon>Bacillati</taxon>
        <taxon>Bacillota</taxon>
        <taxon>Bacilli</taxon>
        <taxon>Lactobacillales</taxon>
        <taxon>Lactobacillaceae</taxon>
        <taxon>Loigolactobacillus</taxon>
    </lineage>
</organism>
<evidence type="ECO:0000313" key="1">
    <source>
        <dbReference type="EMBL" id="MFC6170438.1"/>
    </source>
</evidence>
<name>A0ABW1RCF5_9LACO</name>
<accession>A0ABW1RCF5</accession>
<dbReference type="RefSeq" id="WP_125552507.1">
    <property type="nucleotide sequence ID" value="NZ_JBHSSL010000042.1"/>
</dbReference>
<evidence type="ECO:0008006" key="3">
    <source>
        <dbReference type="Google" id="ProtNLM"/>
    </source>
</evidence>
<protein>
    <recommendedName>
        <fullName evidence="3">XRE family transcriptional regulator</fullName>
    </recommendedName>
</protein>
<proteinExistence type="predicted"/>
<dbReference type="Proteomes" id="UP001596289">
    <property type="component" value="Unassembled WGS sequence"/>
</dbReference>
<reference evidence="2" key="1">
    <citation type="journal article" date="2019" name="Int. J. Syst. Evol. Microbiol.">
        <title>The Global Catalogue of Microorganisms (GCM) 10K type strain sequencing project: providing services to taxonomists for standard genome sequencing and annotation.</title>
        <authorList>
            <consortium name="The Broad Institute Genomics Platform"/>
            <consortium name="The Broad Institute Genome Sequencing Center for Infectious Disease"/>
            <person name="Wu L."/>
            <person name="Ma J."/>
        </authorList>
    </citation>
    <scope>NUCLEOTIDE SEQUENCE [LARGE SCALE GENOMIC DNA]</scope>
    <source>
        <strain evidence="2">CCM 8904</strain>
    </source>
</reference>
<evidence type="ECO:0000313" key="2">
    <source>
        <dbReference type="Proteomes" id="UP001596289"/>
    </source>
</evidence>
<dbReference type="EMBL" id="JBHSSL010000042">
    <property type="protein sequence ID" value="MFC6170438.1"/>
    <property type="molecule type" value="Genomic_DNA"/>
</dbReference>
<comment type="caution">
    <text evidence="1">The sequence shown here is derived from an EMBL/GenBank/DDBJ whole genome shotgun (WGS) entry which is preliminary data.</text>
</comment>
<keyword evidence="2" id="KW-1185">Reference proteome</keyword>